<name>A0AAD6QPX8_9ROSI</name>
<proteinExistence type="predicted"/>
<organism evidence="1 2">
    <name type="scientific">Populus alba x Populus x berolinensis</name>
    <dbReference type="NCBI Taxonomy" id="444605"/>
    <lineage>
        <taxon>Eukaryota</taxon>
        <taxon>Viridiplantae</taxon>
        <taxon>Streptophyta</taxon>
        <taxon>Embryophyta</taxon>
        <taxon>Tracheophyta</taxon>
        <taxon>Spermatophyta</taxon>
        <taxon>Magnoliopsida</taxon>
        <taxon>eudicotyledons</taxon>
        <taxon>Gunneridae</taxon>
        <taxon>Pentapetalae</taxon>
        <taxon>rosids</taxon>
        <taxon>fabids</taxon>
        <taxon>Malpighiales</taxon>
        <taxon>Salicaceae</taxon>
        <taxon>Saliceae</taxon>
        <taxon>Populus</taxon>
    </lineage>
</organism>
<gene>
    <name evidence="1" type="ORF">NC653_017171</name>
</gene>
<sequence>MLSHQLHHDMDPSSLMVLQPQGCSLVSIMKLDLTRGMWIMRLLEVGDC</sequence>
<comment type="caution">
    <text evidence="1">The sequence shown here is derived from an EMBL/GenBank/DDBJ whole genome shotgun (WGS) entry which is preliminary data.</text>
</comment>
<keyword evidence="2" id="KW-1185">Reference proteome</keyword>
<dbReference type="EMBL" id="JAQIZT010000006">
    <property type="protein sequence ID" value="KAJ6994258.1"/>
    <property type="molecule type" value="Genomic_DNA"/>
</dbReference>
<protein>
    <submittedName>
        <fullName evidence="1">Uncharacterized protein</fullName>
    </submittedName>
</protein>
<reference evidence="1" key="1">
    <citation type="journal article" date="2023" name="Mol. Ecol. Resour.">
        <title>Chromosome-level genome assembly of a triploid poplar Populus alba 'Berolinensis'.</title>
        <authorList>
            <person name="Chen S."/>
            <person name="Yu Y."/>
            <person name="Wang X."/>
            <person name="Wang S."/>
            <person name="Zhang T."/>
            <person name="Zhou Y."/>
            <person name="He R."/>
            <person name="Meng N."/>
            <person name="Wang Y."/>
            <person name="Liu W."/>
            <person name="Liu Z."/>
            <person name="Liu J."/>
            <person name="Guo Q."/>
            <person name="Huang H."/>
            <person name="Sederoff R.R."/>
            <person name="Wang G."/>
            <person name="Qu G."/>
            <person name="Chen S."/>
        </authorList>
    </citation>
    <scope>NUCLEOTIDE SEQUENCE</scope>
    <source>
        <strain evidence="1">SC-2020</strain>
    </source>
</reference>
<evidence type="ECO:0000313" key="1">
    <source>
        <dbReference type="EMBL" id="KAJ6994258.1"/>
    </source>
</evidence>
<accession>A0AAD6QPX8</accession>
<evidence type="ECO:0000313" key="2">
    <source>
        <dbReference type="Proteomes" id="UP001164929"/>
    </source>
</evidence>
<dbReference type="Proteomes" id="UP001164929">
    <property type="component" value="Chromosome 6"/>
</dbReference>
<dbReference type="AlphaFoldDB" id="A0AAD6QPX8"/>